<feature type="region of interest" description="Disordered" evidence="2">
    <location>
        <begin position="16"/>
        <end position="94"/>
    </location>
</feature>
<dbReference type="GO" id="GO:0005814">
    <property type="term" value="C:centriole"/>
    <property type="evidence" value="ECO:0007669"/>
    <property type="project" value="TreeGrafter"/>
</dbReference>
<evidence type="ECO:0000313" key="5">
    <source>
        <dbReference type="Proteomes" id="UP000516260"/>
    </source>
</evidence>
<dbReference type="InterPro" id="IPR026581">
    <property type="entry name" value="TCP10L/CENPJ"/>
</dbReference>
<dbReference type="GO" id="GO:0061511">
    <property type="term" value="P:centriole elongation"/>
    <property type="evidence" value="ECO:0007669"/>
    <property type="project" value="TreeGrafter"/>
</dbReference>
<feature type="domain" description="CENPJ tubulin-binding region" evidence="3">
    <location>
        <begin position="185"/>
        <end position="244"/>
    </location>
</feature>
<sequence length="364" mass="40245">MPNSSRAGVILAPCAGVSSAPRLPSAEGPNDSFVSDFGPLPASADSSCVAADGCPRPPGGGTAGSDGPLKGRSPDGELDSLDPMERPKQPPTLTMKLEQLRKWQEHMQEQLQAQQLEELLRLQEEQQRLLGKMNGSQDYDAGSTQSEEYDDEDRSLSYQQSDILPPNNEALTEDCTRGEDKACNDRPIKGQKKTFEELLEEQLKLEEQRLKSAEQQSQTGADTLEAPPKRAFLKRGEGLSRFTNRRSSSSKTEDAKDPKPGVLAKVISRSNSEPAGHPERQAKLRLSGFLSSVKPPHSTRKTAREGSVHHLSKSAVTTEGRGQRFWAVTKDRTQTGLRHFRRTREPFRTNRRVHGKERSGKKVK</sequence>
<feature type="compositionally biased region" description="Basic and acidic residues" evidence="2">
    <location>
        <begin position="174"/>
        <end position="190"/>
    </location>
</feature>
<keyword evidence="5" id="KW-1185">Reference proteome</keyword>
<dbReference type="InterPro" id="IPR058029">
    <property type="entry name" value="Tubulin-bd_CENPJ"/>
</dbReference>
<name>A0A4Z2CH85_9TELE</name>
<feature type="compositionally biased region" description="Polar residues" evidence="2">
    <location>
        <begin position="241"/>
        <end position="250"/>
    </location>
</feature>
<feature type="region of interest" description="Disordered" evidence="2">
    <location>
        <begin position="290"/>
        <end position="319"/>
    </location>
</feature>
<evidence type="ECO:0000256" key="2">
    <source>
        <dbReference type="SAM" id="MobiDB-lite"/>
    </source>
</evidence>
<feature type="region of interest" description="Disordered" evidence="2">
    <location>
        <begin position="206"/>
        <end position="261"/>
    </location>
</feature>
<evidence type="ECO:0000259" key="3">
    <source>
        <dbReference type="Pfam" id="PF25779"/>
    </source>
</evidence>
<reference evidence="4 5" key="1">
    <citation type="submission" date="2019-04" db="EMBL/GenBank/DDBJ databases">
        <title>The sequence and de novo assembly of Takifugu bimaculatus genome using PacBio and Hi-C technologies.</title>
        <authorList>
            <person name="Xu P."/>
            <person name="Liu B."/>
            <person name="Zhou Z."/>
        </authorList>
    </citation>
    <scope>NUCLEOTIDE SEQUENCE [LARGE SCALE GENOMIC DNA]</scope>
    <source>
        <strain evidence="4">TB-2018</strain>
        <tissue evidence="4">Muscle</tissue>
    </source>
</reference>
<proteinExistence type="inferred from homology"/>
<dbReference type="PANTHER" id="PTHR10331:SF27">
    <property type="entry name" value="CENTROMERE PROTEIN J"/>
    <property type="match status" value="1"/>
</dbReference>
<dbReference type="AlphaFoldDB" id="A0A4Z2CH85"/>
<evidence type="ECO:0000313" key="4">
    <source>
        <dbReference type="EMBL" id="TNN03596.1"/>
    </source>
</evidence>
<dbReference type="GO" id="GO:0015631">
    <property type="term" value="F:tubulin binding"/>
    <property type="evidence" value="ECO:0007669"/>
    <property type="project" value="TreeGrafter"/>
</dbReference>
<dbReference type="PANTHER" id="PTHR10331">
    <property type="entry name" value="T COMPLEX PROTEIN 10"/>
    <property type="match status" value="1"/>
</dbReference>
<gene>
    <name evidence="4" type="ORF">fugu_000625</name>
</gene>
<protein>
    <recommendedName>
        <fullName evidence="3">CENPJ tubulin-binding region domain-containing protein</fullName>
    </recommendedName>
</protein>
<feature type="region of interest" description="Disordered" evidence="2">
    <location>
        <begin position="332"/>
        <end position="364"/>
    </location>
</feature>
<dbReference type="GO" id="GO:0060271">
    <property type="term" value="P:cilium assembly"/>
    <property type="evidence" value="ECO:0007669"/>
    <property type="project" value="TreeGrafter"/>
</dbReference>
<dbReference type="Pfam" id="PF25779">
    <property type="entry name" value="Tubulin-bind_CPAP"/>
    <property type="match status" value="1"/>
</dbReference>
<accession>A0A4Z2CH85</accession>
<dbReference type="Proteomes" id="UP000516260">
    <property type="component" value="Chromosome 1"/>
</dbReference>
<comment type="caution">
    <text evidence="4">The sequence shown here is derived from an EMBL/GenBank/DDBJ whole genome shotgun (WGS) entry which is preliminary data.</text>
</comment>
<dbReference type="EMBL" id="SWLE01000001">
    <property type="protein sequence ID" value="TNN03596.1"/>
    <property type="molecule type" value="Genomic_DNA"/>
</dbReference>
<feature type="region of interest" description="Disordered" evidence="2">
    <location>
        <begin position="131"/>
        <end position="190"/>
    </location>
</feature>
<dbReference type="GO" id="GO:0005813">
    <property type="term" value="C:centrosome"/>
    <property type="evidence" value="ECO:0007669"/>
    <property type="project" value="TreeGrafter"/>
</dbReference>
<evidence type="ECO:0000256" key="1">
    <source>
        <dbReference type="ARBA" id="ARBA00005627"/>
    </source>
</evidence>
<comment type="similarity">
    <text evidence="1">Belongs to the TCP10 family.</text>
</comment>
<organism evidence="4 5">
    <name type="scientific">Takifugu bimaculatus</name>
    <dbReference type="NCBI Taxonomy" id="433685"/>
    <lineage>
        <taxon>Eukaryota</taxon>
        <taxon>Metazoa</taxon>
        <taxon>Chordata</taxon>
        <taxon>Craniata</taxon>
        <taxon>Vertebrata</taxon>
        <taxon>Euteleostomi</taxon>
        <taxon>Actinopterygii</taxon>
        <taxon>Neopterygii</taxon>
        <taxon>Teleostei</taxon>
        <taxon>Neoteleostei</taxon>
        <taxon>Acanthomorphata</taxon>
        <taxon>Eupercaria</taxon>
        <taxon>Tetraodontiformes</taxon>
        <taxon>Tetradontoidea</taxon>
        <taxon>Tetraodontidae</taxon>
        <taxon>Takifugu</taxon>
    </lineage>
</organism>
<feature type="compositionally biased region" description="Polar residues" evidence="2">
    <location>
        <begin position="134"/>
        <end position="146"/>
    </location>
</feature>